<reference evidence="2 3" key="1">
    <citation type="journal article" date="2023" name="Arcadia Sci">
        <title>De novo assembly of a long-read Amblyomma americanum tick genome.</title>
        <authorList>
            <person name="Chou S."/>
            <person name="Poskanzer K.E."/>
            <person name="Rollins M."/>
            <person name="Thuy-Boun P.S."/>
        </authorList>
    </citation>
    <scope>NUCLEOTIDE SEQUENCE [LARGE SCALE GENOMIC DNA]</scope>
    <source>
        <strain evidence="2">F_SG_1</strain>
        <tissue evidence="2">Salivary glands</tissue>
    </source>
</reference>
<evidence type="ECO:0000313" key="2">
    <source>
        <dbReference type="EMBL" id="KAK8768260.1"/>
    </source>
</evidence>
<dbReference type="GO" id="GO:0006508">
    <property type="term" value="P:proteolysis"/>
    <property type="evidence" value="ECO:0007669"/>
    <property type="project" value="InterPro"/>
</dbReference>
<comment type="caution">
    <text evidence="2">The sequence shown here is derived from an EMBL/GenBank/DDBJ whole genome shotgun (WGS) entry which is preliminary data.</text>
</comment>
<gene>
    <name evidence="2" type="ORF">V5799_015275</name>
</gene>
<proteinExistence type="predicted"/>
<evidence type="ECO:0000256" key="1">
    <source>
        <dbReference type="SAM" id="MobiDB-lite"/>
    </source>
</evidence>
<dbReference type="Gene3D" id="3.40.390.10">
    <property type="entry name" value="Collagenase (Catalytic Domain)"/>
    <property type="match status" value="1"/>
</dbReference>
<accession>A0AAQ4E0M0</accession>
<organism evidence="2 3">
    <name type="scientific">Amblyomma americanum</name>
    <name type="common">Lone star tick</name>
    <dbReference type="NCBI Taxonomy" id="6943"/>
    <lineage>
        <taxon>Eukaryota</taxon>
        <taxon>Metazoa</taxon>
        <taxon>Ecdysozoa</taxon>
        <taxon>Arthropoda</taxon>
        <taxon>Chelicerata</taxon>
        <taxon>Arachnida</taxon>
        <taxon>Acari</taxon>
        <taxon>Parasitiformes</taxon>
        <taxon>Ixodida</taxon>
        <taxon>Ixodoidea</taxon>
        <taxon>Ixodidae</taxon>
        <taxon>Amblyomminae</taxon>
        <taxon>Amblyomma</taxon>
    </lineage>
</organism>
<dbReference type="AlphaFoldDB" id="A0AAQ4E0M0"/>
<dbReference type="InterPro" id="IPR024079">
    <property type="entry name" value="MetalloPept_cat_dom_sf"/>
</dbReference>
<feature type="region of interest" description="Disordered" evidence="1">
    <location>
        <begin position="1"/>
        <end position="57"/>
    </location>
</feature>
<feature type="non-terminal residue" evidence="2">
    <location>
        <position position="673"/>
    </location>
</feature>
<dbReference type="GO" id="GO:0004222">
    <property type="term" value="F:metalloendopeptidase activity"/>
    <property type="evidence" value="ECO:0007669"/>
    <property type="project" value="InterPro"/>
</dbReference>
<dbReference type="SUPFAM" id="SSF55486">
    <property type="entry name" value="Metalloproteases ('zincins'), catalytic domain"/>
    <property type="match status" value="1"/>
</dbReference>
<feature type="compositionally biased region" description="Basic and acidic residues" evidence="1">
    <location>
        <begin position="46"/>
        <end position="57"/>
    </location>
</feature>
<name>A0AAQ4E0M0_AMBAM</name>
<dbReference type="InterPro" id="IPR042089">
    <property type="entry name" value="Peptidase_M13_dom_2"/>
</dbReference>
<keyword evidence="3" id="KW-1185">Reference proteome</keyword>
<dbReference type="PROSITE" id="PS51885">
    <property type="entry name" value="NEPRILYSIN"/>
    <property type="match status" value="1"/>
</dbReference>
<feature type="compositionally biased region" description="Basic and acidic residues" evidence="1">
    <location>
        <begin position="25"/>
        <end position="34"/>
    </location>
</feature>
<dbReference type="InterPro" id="IPR000718">
    <property type="entry name" value="Peptidase_M13"/>
</dbReference>
<dbReference type="EMBL" id="JARKHS020024280">
    <property type="protein sequence ID" value="KAK8768260.1"/>
    <property type="molecule type" value="Genomic_DNA"/>
</dbReference>
<sequence length="673" mass="76910">MESVLVAGSEERFSGQDDVGGWHVPEQRRAEDSGKRRKQRSAVTRGDLDPERYPPEDASHAGRWLRYTSFVVGIAAAASSTLFVTPVVLMDWMGKCQQGCFSLDEDLRRSLDRSVHPCDDFYSHVCHGWDGAKNRYPAPLDKYRTAFSRRIVKDILLQKVPLRSTKASGKAAGFLFRCLSKILNTLVRTSLHLGMPMFWAFYVGRHPSHPSENTIYMSLDPRSIQWIRDIETLYARGKVVDYLRRCAEIVGRTGQSYSTMIREVLTTHNDIVDMVRAFGASDDLPHFNNLSDPDLRRAINGHLPDDSQLWHTDDIVNLHPVLFAQLDSAYFNRSGYQEPFQLFLGAYVVWALSPMVSTYLTNSLLEDMGYKRRQEYHRFVKCVEALEWVMPLVKWHMHKAAQKNATPTWKIVRWSKETVHGFAKSYSESLGEKVRAILERIAANAFNMTRSWTMLDQAYSYLPNDTDASLFELYQRAARTTVAFFKRSLRRPRHTIYHVPGIASLGFYRLLVIREVTVYPFLVSPPLYESTRPMAVVSALAGTLVTKQLSGLLRLYFYYNSRYEPLPLRDIDPGARQLHKDIVRLAMVLQGSGLLPGARPSELREVYLESIAAHTASYIPRMHSQAVSEAVGNEAEHSGGERELFWGFPPEQLFFYLHCFSQCGRIGRARQGK</sequence>
<dbReference type="Proteomes" id="UP001321473">
    <property type="component" value="Unassembled WGS sequence"/>
</dbReference>
<protein>
    <submittedName>
        <fullName evidence="2">Uncharacterized protein</fullName>
    </submittedName>
</protein>
<dbReference type="Gene3D" id="1.10.1380.10">
    <property type="entry name" value="Neutral endopeptidase , domain2"/>
    <property type="match status" value="1"/>
</dbReference>
<evidence type="ECO:0000313" key="3">
    <source>
        <dbReference type="Proteomes" id="UP001321473"/>
    </source>
</evidence>